<dbReference type="InterPro" id="IPR013324">
    <property type="entry name" value="RNA_pol_sigma_r3/r4-like"/>
</dbReference>
<comment type="caution">
    <text evidence="5">The sequence shown here is derived from an EMBL/GenBank/DDBJ whole genome shotgun (WGS) entry which is preliminary data.</text>
</comment>
<dbReference type="SUPFAM" id="SSF88659">
    <property type="entry name" value="Sigma3 and sigma4 domains of RNA polymerase sigma factors"/>
    <property type="match status" value="1"/>
</dbReference>
<keyword evidence="6" id="KW-1185">Reference proteome</keyword>
<dbReference type="GeneID" id="68615854"/>
<keyword evidence="1" id="KW-0805">Transcription regulation</keyword>
<dbReference type="AlphaFoldDB" id="A0AAV3URB0"/>
<dbReference type="PANTHER" id="PTHR34236">
    <property type="entry name" value="DIMETHYL SULFOXIDE REDUCTASE TRANSCRIPTIONAL ACTIVATOR"/>
    <property type="match status" value="1"/>
</dbReference>
<dbReference type="Gene3D" id="1.10.10.10">
    <property type="entry name" value="Winged helix-like DNA-binding domain superfamily/Winged helix DNA-binding domain"/>
    <property type="match status" value="1"/>
</dbReference>
<dbReference type="EMBL" id="BAABKX010000026">
    <property type="protein sequence ID" value="GAA5063641.1"/>
    <property type="molecule type" value="Genomic_DNA"/>
</dbReference>
<keyword evidence="2" id="KW-0804">Transcription</keyword>
<sequence>MREFIFTIEYDSGVDPITDVFIDYPSTMAASLACCVTTQSMWRVDRITGSENALDELDTVYLDPQHCNECLGTENCHTPSEYSVLDREARQRTIYTYRPEIENCHSIPYRAAQQLGDGLLFQTIRYGSQYEWRVLVRDEAAIGELYDTIQQNLHDGVRIELNQLGTPGHWSEEAVTIADLPHEQREALTAAVEHGYYETPRETSVAEIADGVGVPRSTLQYRLQRAEAWLASRFVDASYS</sequence>
<name>A0AAV3URB0_9EURY</name>
<dbReference type="RefSeq" id="WP_227777155.1">
    <property type="nucleotide sequence ID" value="NZ_BAABKX010000026.1"/>
</dbReference>
<evidence type="ECO:0000256" key="1">
    <source>
        <dbReference type="ARBA" id="ARBA00023015"/>
    </source>
</evidence>
<dbReference type="PANTHER" id="PTHR34236:SF1">
    <property type="entry name" value="DIMETHYL SULFOXIDE REDUCTASE TRANSCRIPTIONAL ACTIVATOR"/>
    <property type="match status" value="1"/>
</dbReference>
<dbReference type="InterPro" id="IPR007050">
    <property type="entry name" value="HTH_bacterioopsin"/>
</dbReference>
<dbReference type="InterPro" id="IPR056529">
    <property type="entry name" value="HVO_2928_N"/>
</dbReference>
<dbReference type="Pfam" id="PF24281">
    <property type="entry name" value="HVO_2928_N"/>
    <property type="match status" value="1"/>
</dbReference>
<dbReference type="InterPro" id="IPR036388">
    <property type="entry name" value="WH-like_DNA-bd_sf"/>
</dbReference>
<evidence type="ECO:0000259" key="4">
    <source>
        <dbReference type="Pfam" id="PF24281"/>
    </source>
</evidence>
<feature type="domain" description="HVO-2928 N-terminal" evidence="4">
    <location>
        <begin position="3"/>
        <end position="170"/>
    </location>
</feature>
<proteinExistence type="predicted"/>
<protein>
    <recommendedName>
        <fullName evidence="7">HTH DNA binding domain-containing protein</fullName>
    </recommendedName>
</protein>
<organism evidence="5 6">
    <name type="scientific">Haladaptatus pallidirubidus</name>
    <dbReference type="NCBI Taxonomy" id="1008152"/>
    <lineage>
        <taxon>Archaea</taxon>
        <taxon>Methanobacteriati</taxon>
        <taxon>Methanobacteriota</taxon>
        <taxon>Stenosarchaea group</taxon>
        <taxon>Halobacteria</taxon>
        <taxon>Halobacteriales</taxon>
        <taxon>Haladaptataceae</taxon>
        <taxon>Haladaptatus</taxon>
    </lineage>
</organism>
<gene>
    <name evidence="5" type="ORF">GCM10025751_52390</name>
</gene>
<dbReference type="PROSITE" id="PS51257">
    <property type="entry name" value="PROKAR_LIPOPROTEIN"/>
    <property type="match status" value="1"/>
</dbReference>
<dbReference type="Proteomes" id="UP001501729">
    <property type="component" value="Unassembled WGS sequence"/>
</dbReference>
<evidence type="ECO:0000313" key="5">
    <source>
        <dbReference type="EMBL" id="GAA5063641.1"/>
    </source>
</evidence>
<reference evidence="5 6" key="1">
    <citation type="journal article" date="2019" name="Int. J. Syst. Evol. Microbiol.">
        <title>The Global Catalogue of Microorganisms (GCM) 10K type strain sequencing project: providing services to taxonomists for standard genome sequencing and annotation.</title>
        <authorList>
            <consortium name="The Broad Institute Genomics Platform"/>
            <consortium name="The Broad Institute Genome Sequencing Center for Infectious Disease"/>
            <person name="Wu L."/>
            <person name="Ma J."/>
        </authorList>
    </citation>
    <scope>NUCLEOTIDE SEQUENCE [LARGE SCALE GENOMIC DNA]</scope>
    <source>
        <strain evidence="5 6">JCM 17504</strain>
    </source>
</reference>
<evidence type="ECO:0008006" key="7">
    <source>
        <dbReference type="Google" id="ProtNLM"/>
    </source>
</evidence>
<accession>A0AAV3URB0</accession>
<dbReference type="Pfam" id="PF04967">
    <property type="entry name" value="HTH_10"/>
    <property type="match status" value="1"/>
</dbReference>
<evidence type="ECO:0000313" key="6">
    <source>
        <dbReference type="Proteomes" id="UP001501729"/>
    </source>
</evidence>
<evidence type="ECO:0000259" key="3">
    <source>
        <dbReference type="Pfam" id="PF04967"/>
    </source>
</evidence>
<evidence type="ECO:0000256" key="2">
    <source>
        <dbReference type="ARBA" id="ARBA00023163"/>
    </source>
</evidence>
<feature type="domain" description="HTH bat-type" evidence="3">
    <location>
        <begin position="183"/>
        <end position="230"/>
    </location>
</feature>